<dbReference type="PROSITE" id="PS50928">
    <property type="entry name" value="ABC_TM1"/>
    <property type="match status" value="1"/>
</dbReference>
<name>A0A5B8NI34_9CHRO</name>
<dbReference type="Gene3D" id="1.10.3720.10">
    <property type="entry name" value="MetI-like"/>
    <property type="match status" value="1"/>
</dbReference>
<evidence type="ECO:0000256" key="8">
    <source>
        <dbReference type="RuleBase" id="RU363032"/>
    </source>
</evidence>
<dbReference type="GO" id="GO:0015098">
    <property type="term" value="F:molybdate ion transmembrane transporter activity"/>
    <property type="evidence" value="ECO:0007669"/>
    <property type="project" value="InterPro"/>
</dbReference>
<dbReference type="SUPFAM" id="SSF161098">
    <property type="entry name" value="MetI-like"/>
    <property type="match status" value="1"/>
</dbReference>
<dbReference type="OrthoDB" id="508245at2"/>
<feature type="transmembrane region" description="Helical" evidence="8">
    <location>
        <begin position="192"/>
        <end position="213"/>
    </location>
</feature>
<dbReference type="SMART" id="SM00382">
    <property type="entry name" value="AAA"/>
    <property type="match status" value="1"/>
</dbReference>
<dbReference type="GO" id="GO:0005886">
    <property type="term" value="C:plasma membrane"/>
    <property type="evidence" value="ECO:0007669"/>
    <property type="project" value="UniProtKB-SubCell"/>
</dbReference>
<dbReference type="CDD" id="cd06261">
    <property type="entry name" value="TM_PBP2"/>
    <property type="match status" value="1"/>
</dbReference>
<dbReference type="KEGG" id="enn:FRE64_02205"/>
<dbReference type="InterPro" id="IPR003439">
    <property type="entry name" value="ABC_transporter-like_ATP-bd"/>
</dbReference>
<dbReference type="Gene3D" id="3.40.50.300">
    <property type="entry name" value="P-loop containing nucleotide triphosphate hydrolases"/>
    <property type="match status" value="1"/>
</dbReference>
<accession>A0A5B8NI34</accession>
<evidence type="ECO:0000256" key="6">
    <source>
        <dbReference type="ARBA" id="ARBA00022989"/>
    </source>
</evidence>
<protein>
    <submittedName>
        <fullName evidence="11">Molybdate ABC transporter permease subunit</fullName>
    </submittedName>
</protein>
<reference evidence="11" key="1">
    <citation type="submission" date="2019-08" db="EMBL/GenBank/DDBJ databases">
        <title>Carotenoids and Carotenoid Binding Proteins in the Halophilic Cyanobacterium Euhalothece sp. ZM00.</title>
        <authorList>
            <person name="Cho S.M."/>
            <person name="Song J.Y."/>
            <person name="Park Y.-I."/>
        </authorList>
    </citation>
    <scope>NUCLEOTIDE SEQUENCE [LARGE SCALE GENOMIC DNA]</scope>
    <source>
        <strain evidence="11">Z-M001</strain>
    </source>
</reference>
<evidence type="ECO:0000259" key="9">
    <source>
        <dbReference type="PROSITE" id="PS50893"/>
    </source>
</evidence>
<dbReference type="RefSeq" id="WP_146294464.1">
    <property type="nucleotide sequence ID" value="NZ_CP042326.1"/>
</dbReference>
<comment type="subcellular location">
    <subcellularLocation>
        <location evidence="8">Cell membrane</location>
        <topology evidence="8">Multi-pass membrane protein</topology>
    </subcellularLocation>
    <subcellularLocation>
        <location evidence="1">Membrane</location>
        <topology evidence="1">Multi-pass membrane protein</topology>
    </subcellularLocation>
</comment>
<dbReference type="AlphaFoldDB" id="A0A5B8NI34"/>
<feature type="transmembrane region" description="Helical" evidence="8">
    <location>
        <begin position="45"/>
        <end position="67"/>
    </location>
</feature>
<evidence type="ECO:0000313" key="11">
    <source>
        <dbReference type="EMBL" id="QDZ38853.1"/>
    </source>
</evidence>
<feature type="domain" description="ABC transmembrane type-1" evidence="10">
    <location>
        <begin position="7"/>
        <end position="208"/>
    </location>
</feature>
<comment type="similarity">
    <text evidence="8">Belongs to the binding-protein-dependent transport system permease family.</text>
</comment>
<gene>
    <name evidence="11" type="primary">modB</name>
    <name evidence="11" type="ORF">FRE64_02205</name>
</gene>
<dbReference type="InterPro" id="IPR000515">
    <property type="entry name" value="MetI-like"/>
</dbReference>
<dbReference type="EMBL" id="CP042326">
    <property type="protein sequence ID" value="QDZ38853.1"/>
    <property type="molecule type" value="Genomic_DNA"/>
</dbReference>
<evidence type="ECO:0000256" key="1">
    <source>
        <dbReference type="ARBA" id="ARBA00004141"/>
    </source>
</evidence>
<evidence type="ECO:0000256" key="7">
    <source>
        <dbReference type="ARBA" id="ARBA00023136"/>
    </source>
</evidence>
<dbReference type="InterPro" id="IPR027417">
    <property type="entry name" value="P-loop_NTPase"/>
</dbReference>
<evidence type="ECO:0000256" key="4">
    <source>
        <dbReference type="ARBA" id="ARBA00022741"/>
    </source>
</evidence>
<keyword evidence="6 8" id="KW-1133">Transmembrane helix</keyword>
<dbReference type="PANTHER" id="PTHR43514">
    <property type="entry name" value="ABC TRANSPORTER I FAMILY MEMBER 10"/>
    <property type="match status" value="1"/>
</dbReference>
<feature type="transmembrane region" description="Helical" evidence="8">
    <location>
        <begin position="6"/>
        <end position="33"/>
    </location>
</feature>
<dbReference type="InterPro" id="IPR003593">
    <property type="entry name" value="AAA+_ATPase"/>
</dbReference>
<sequence>MNDLSPIWISLNTALVATVITFILGILMAWWMLKYQGRFKGFLESILTAPLVLPPTVVGFLLLLLLGRNSPLGQLLNYFGIRIIFSWYATVIASTVVAFPLMYKTAFGAFQQIDRNLIACARTLGASEWTIFLRIILPLAQSGLIAGTLLSFARALGEFGATLMVAGSVPGETQTMPIAIFLAAEGGDMDRAFILVLIILVISLGVITAVNYWTKDNQDYRTHNFLNPLFSRLSNSAASKRKPSFHSPLPETEIKLVVAIEKQLSDLNLNVSFTSNQIPMGLLGASGAGKSTILRCIAGLETPDRGTIILNGKILFDSERGINLPPRDRACGFLFQNYALFPHLTVTENIAFAVAKGTTNRQIKQVVEKELIAVNLQGMGNRYPEELSGGQQQRVALARAKINQPEILLLDEPFSALDTYLRDQQEKLLRQNLSSYQGVTLFITHNLEEAYRVCPHLLVIDQGKVIANDSKQNIFEHPPNYQTAQLTGCKNFSRAVKLSPTKIQALDWNCSLEVLEPIPDTLEYVAIRAHHLNFSATEETNTIPCWVATLSETQHRVTLYLKLNQPATHPEDYHLQAEIFKEKWQELKASPFPWQVQLPPLRIILLNRFP</sequence>
<feature type="domain" description="ABC transporter" evidence="9">
    <location>
        <begin position="249"/>
        <end position="487"/>
    </location>
</feature>
<dbReference type="Proteomes" id="UP000318453">
    <property type="component" value="Chromosome"/>
</dbReference>
<feature type="transmembrane region" description="Helical" evidence="8">
    <location>
        <begin position="131"/>
        <end position="153"/>
    </location>
</feature>
<organism evidence="11 12">
    <name type="scientific">Euhalothece natronophila Z-M001</name>
    <dbReference type="NCBI Taxonomy" id="522448"/>
    <lineage>
        <taxon>Bacteria</taxon>
        <taxon>Bacillati</taxon>
        <taxon>Cyanobacteriota</taxon>
        <taxon>Cyanophyceae</taxon>
        <taxon>Oscillatoriophycideae</taxon>
        <taxon>Chroococcales</taxon>
        <taxon>Halothecacae</taxon>
        <taxon>Halothece cluster</taxon>
        <taxon>Euhalothece</taxon>
    </lineage>
</organism>
<keyword evidence="2" id="KW-0500">Molybdenum</keyword>
<keyword evidence="8" id="KW-0813">Transport</keyword>
<evidence type="ECO:0000313" key="12">
    <source>
        <dbReference type="Proteomes" id="UP000318453"/>
    </source>
</evidence>
<keyword evidence="7 8" id="KW-0472">Membrane</keyword>
<dbReference type="InterPro" id="IPR011867">
    <property type="entry name" value="ModB_ABC"/>
</dbReference>
<dbReference type="Pfam" id="PF00528">
    <property type="entry name" value="BPD_transp_1"/>
    <property type="match status" value="1"/>
</dbReference>
<dbReference type="GO" id="GO:0005524">
    <property type="term" value="F:ATP binding"/>
    <property type="evidence" value="ECO:0007669"/>
    <property type="project" value="UniProtKB-KW"/>
</dbReference>
<dbReference type="InterPro" id="IPR050334">
    <property type="entry name" value="Molybdenum_import_ModC"/>
</dbReference>
<evidence type="ECO:0000259" key="10">
    <source>
        <dbReference type="PROSITE" id="PS50928"/>
    </source>
</evidence>
<evidence type="ECO:0000256" key="5">
    <source>
        <dbReference type="ARBA" id="ARBA00022840"/>
    </source>
</evidence>
<feature type="transmembrane region" description="Helical" evidence="8">
    <location>
        <begin position="79"/>
        <end position="103"/>
    </location>
</feature>
<dbReference type="GO" id="GO:0016887">
    <property type="term" value="F:ATP hydrolysis activity"/>
    <property type="evidence" value="ECO:0007669"/>
    <property type="project" value="InterPro"/>
</dbReference>
<keyword evidence="12" id="KW-1185">Reference proteome</keyword>
<evidence type="ECO:0000256" key="3">
    <source>
        <dbReference type="ARBA" id="ARBA00022692"/>
    </source>
</evidence>
<keyword evidence="3 8" id="KW-0812">Transmembrane</keyword>
<dbReference type="NCBIfam" id="TIGR02141">
    <property type="entry name" value="modB_ABC"/>
    <property type="match status" value="1"/>
</dbReference>
<dbReference type="InterPro" id="IPR035906">
    <property type="entry name" value="MetI-like_sf"/>
</dbReference>
<evidence type="ECO:0000256" key="2">
    <source>
        <dbReference type="ARBA" id="ARBA00022505"/>
    </source>
</evidence>
<keyword evidence="5" id="KW-0067">ATP-binding</keyword>
<keyword evidence="4" id="KW-0547">Nucleotide-binding</keyword>
<dbReference type="PROSITE" id="PS50893">
    <property type="entry name" value="ABC_TRANSPORTER_2"/>
    <property type="match status" value="1"/>
</dbReference>
<dbReference type="Pfam" id="PF00005">
    <property type="entry name" value="ABC_tran"/>
    <property type="match status" value="1"/>
</dbReference>
<proteinExistence type="inferred from homology"/>
<dbReference type="PANTHER" id="PTHR43514:SF1">
    <property type="entry name" value="SULFATE_THIOSULFATE IMPORT ATP-BINDING PROTEIN CYSA"/>
    <property type="match status" value="1"/>
</dbReference>
<dbReference type="SUPFAM" id="SSF52540">
    <property type="entry name" value="P-loop containing nucleoside triphosphate hydrolases"/>
    <property type="match status" value="1"/>
</dbReference>